<evidence type="ECO:0008006" key="4">
    <source>
        <dbReference type="Google" id="ProtNLM"/>
    </source>
</evidence>
<proteinExistence type="predicted"/>
<dbReference type="Proteomes" id="UP000596742">
    <property type="component" value="Unassembled WGS sequence"/>
</dbReference>
<dbReference type="GO" id="GO:0005739">
    <property type="term" value="C:mitochondrion"/>
    <property type="evidence" value="ECO:0007669"/>
    <property type="project" value="InterPro"/>
</dbReference>
<keyword evidence="3" id="KW-1185">Reference proteome</keyword>
<name>A0A8B6FFH0_MYTGA</name>
<protein>
    <recommendedName>
        <fullName evidence="4">NADH dehydrogenase [ubiquinone] flavoprotein 3, mitochondrial</fullName>
    </recommendedName>
</protein>
<feature type="compositionally biased region" description="Basic and acidic residues" evidence="1">
    <location>
        <begin position="28"/>
        <end position="55"/>
    </location>
</feature>
<dbReference type="InterPro" id="IPR026193">
    <property type="entry name" value="NDUFV3"/>
</dbReference>
<reference evidence="2" key="1">
    <citation type="submission" date="2018-11" db="EMBL/GenBank/DDBJ databases">
        <authorList>
            <person name="Alioto T."/>
            <person name="Alioto T."/>
        </authorList>
    </citation>
    <scope>NUCLEOTIDE SEQUENCE</scope>
</reference>
<dbReference type="AlphaFoldDB" id="A0A8B6FFH0"/>
<gene>
    <name evidence="2" type="ORF">MGAL_10B008343</name>
</gene>
<evidence type="ECO:0000313" key="3">
    <source>
        <dbReference type="Proteomes" id="UP000596742"/>
    </source>
</evidence>
<comment type="caution">
    <text evidence="2">The sequence shown here is derived from an EMBL/GenBank/DDBJ whole genome shotgun (WGS) entry which is preliminary data.</text>
</comment>
<organism evidence="2 3">
    <name type="scientific">Mytilus galloprovincialis</name>
    <name type="common">Mediterranean mussel</name>
    <dbReference type="NCBI Taxonomy" id="29158"/>
    <lineage>
        <taxon>Eukaryota</taxon>
        <taxon>Metazoa</taxon>
        <taxon>Spiralia</taxon>
        <taxon>Lophotrochozoa</taxon>
        <taxon>Mollusca</taxon>
        <taxon>Bivalvia</taxon>
        <taxon>Autobranchia</taxon>
        <taxon>Pteriomorphia</taxon>
        <taxon>Mytilida</taxon>
        <taxon>Mytiloidea</taxon>
        <taxon>Mytilidae</taxon>
        <taxon>Mytilinae</taxon>
        <taxon>Mytilus</taxon>
    </lineage>
</organism>
<evidence type="ECO:0000313" key="2">
    <source>
        <dbReference type="EMBL" id="VDI47919.1"/>
    </source>
</evidence>
<evidence type="ECO:0000256" key="1">
    <source>
        <dbReference type="SAM" id="MobiDB-lite"/>
    </source>
</evidence>
<dbReference type="OrthoDB" id="6161911at2759"/>
<accession>A0A8B6FFH0</accession>
<feature type="region of interest" description="Disordered" evidence="1">
    <location>
        <begin position="25"/>
        <end position="56"/>
    </location>
</feature>
<dbReference type="EMBL" id="UYJE01006666">
    <property type="protein sequence ID" value="VDI47919.1"/>
    <property type="molecule type" value="Genomic_DNA"/>
</dbReference>
<dbReference type="Pfam" id="PF15880">
    <property type="entry name" value="NDUFV3"/>
    <property type="match status" value="1"/>
</dbReference>
<sequence length="95" mass="10930">MASSALTRKLASYSCVLRGYLPRLYSTGEDKGPAKEKKPAKKETVAKAKEPKTEPFDNSQYKSIEYYQYNDLSYYDIENDMSEFRLPQQSKFVPA</sequence>
<dbReference type="GO" id="GO:0045271">
    <property type="term" value="C:respiratory chain complex I"/>
    <property type="evidence" value="ECO:0007669"/>
    <property type="project" value="InterPro"/>
</dbReference>